<protein>
    <submittedName>
        <fullName evidence="2">Uncharacterized protein</fullName>
    </submittedName>
</protein>
<gene>
    <name evidence="2" type="ORF">ACFFIZ_03630</name>
</gene>
<dbReference type="Proteomes" id="UP001589795">
    <property type="component" value="Unassembled WGS sequence"/>
</dbReference>
<comment type="caution">
    <text evidence="2">The sequence shown here is derived from an EMBL/GenBank/DDBJ whole genome shotgun (WGS) entry which is preliminary data.</text>
</comment>
<dbReference type="RefSeq" id="WP_265506200.1">
    <property type="nucleotide sequence ID" value="NZ_JAOTBE010000009.1"/>
</dbReference>
<evidence type="ECO:0000313" key="2">
    <source>
        <dbReference type="EMBL" id="MFC0199427.1"/>
    </source>
</evidence>
<evidence type="ECO:0000313" key="3">
    <source>
        <dbReference type="Proteomes" id="UP001589795"/>
    </source>
</evidence>
<organism evidence="2 3">
    <name type="scientific">Paracoccus rhizosphaerae</name>
    <dbReference type="NCBI Taxonomy" id="1133347"/>
    <lineage>
        <taxon>Bacteria</taxon>
        <taxon>Pseudomonadati</taxon>
        <taxon>Pseudomonadota</taxon>
        <taxon>Alphaproteobacteria</taxon>
        <taxon>Rhodobacterales</taxon>
        <taxon>Paracoccaceae</taxon>
        <taxon>Paracoccus</taxon>
    </lineage>
</organism>
<name>A0ABV6CFB1_9RHOB</name>
<feature type="compositionally biased region" description="Basic and acidic residues" evidence="1">
    <location>
        <begin position="47"/>
        <end position="57"/>
    </location>
</feature>
<reference evidence="2 3" key="1">
    <citation type="submission" date="2024-09" db="EMBL/GenBank/DDBJ databases">
        <authorList>
            <person name="Sun Q."/>
            <person name="Mori K."/>
        </authorList>
    </citation>
    <scope>NUCLEOTIDE SEQUENCE [LARGE SCALE GENOMIC DNA]</scope>
    <source>
        <strain evidence="2 3">CCM 7904</strain>
    </source>
</reference>
<proteinExistence type="predicted"/>
<accession>A0ABV6CFB1</accession>
<keyword evidence="3" id="KW-1185">Reference proteome</keyword>
<dbReference type="EMBL" id="JBHLWQ010000042">
    <property type="protein sequence ID" value="MFC0199427.1"/>
    <property type="molecule type" value="Genomic_DNA"/>
</dbReference>
<evidence type="ECO:0000256" key="1">
    <source>
        <dbReference type="SAM" id="MobiDB-lite"/>
    </source>
</evidence>
<feature type="region of interest" description="Disordered" evidence="1">
    <location>
        <begin position="47"/>
        <end position="68"/>
    </location>
</feature>
<sequence length="162" mass="17329">MSDITASERRLSAALDRLDQLLEAGQKRGGGDPDALADLTRRLAEAEGRNADLERQLSEGQPAADMSQLSDLQARLETATEQSARLSAANEDLMAANRNLIDAEETGGVGEDERREALEAEIGALRAAREAEMAQMSEIMAELERLLAQDQAAVPAVADKGV</sequence>